<keyword evidence="1" id="KW-0812">Transmembrane</keyword>
<evidence type="ECO:0000313" key="3">
    <source>
        <dbReference type="Proteomes" id="UP000319160"/>
    </source>
</evidence>
<name>A0A553I0P0_9PEZI</name>
<reference evidence="3" key="1">
    <citation type="submission" date="2019-06" db="EMBL/GenBank/DDBJ databases">
        <title>Draft genome sequence of the griseofulvin-producing fungus Xylaria cubensis strain G536.</title>
        <authorList>
            <person name="Mead M.E."/>
            <person name="Raja H.A."/>
            <person name="Steenwyk J.L."/>
            <person name="Knowles S.L."/>
            <person name="Oberlies N.H."/>
            <person name="Rokas A."/>
        </authorList>
    </citation>
    <scope>NUCLEOTIDE SEQUENCE [LARGE SCALE GENOMIC DNA]</scope>
    <source>
        <strain evidence="3">G536</strain>
    </source>
</reference>
<dbReference type="Proteomes" id="UP000319160">
    <property type="component" value="Unassembled WGS sequence"/>
</dbReference>
<keyword evidence="1" id="KW-1133">Transmembrane helix</keyword>
<proteinExistence type="predicted"/>
<feature type="transmembrane region" description="Helical" evidence="1">
    <location>
        <begin position="39"/>
        <end position="56"/>
    </location>
</feature>
<dbReference type="EMBL" id="VFLP01000027">
    <property type="protein sequence ID" value="TRX93773.1"/>
    <property type="molecule type" value="Genomic_DNA"/>
</dbReference>
<sequence>MATPQDAEYYPVQLGIWTNWSRGPVFGPTLTLRRRDGDLLIAFTALFVALVSTRGWRVVSFIFHRYYASPNPQGAVYHQHQAILRNSSNTQSSILQLAGLVWANRVDKRKIRRPFLTFLVAVVYAVAFSAAGGFSSQISTAVGTDVLIKSKNCGWNDRDLRNLPDVTFLSAAFVAEQVSNAANYAQQCYSSNTAGILDCGRLVAKKIPSQSNTQAGCPFEDGVCRDSSANLLVDSGYIDSQDFGLNTPHTEKILTRYLLHCAPIKTQGYSSRMHTTIGDITLYHYGNTTTSSGVKDYMGTAKTIESQYAYLLSDKTVQVTANYDLSPFKVRVENGVITKNRNSDFIPIDSVFRPDADLTIVLLATNGVIHTKPSSDQWYQVSPTSQNVASSDLTSSPDFTPFFLPLEDASPLGCTQQWQFCRQSTDNCSPLGSFSDSLAGAALIFNTTSDHLTSSAYNDISAAQFHYFQTVVGESPELNTILQKMGSTSLISQNSLVTSQQGPLPSNQWQIDVAHWVDIQMASLQLSFLRTVYYNPTGQFAPLLRSRRNFTSQTENSLCMSQKVKSTAHTSFSLFGLIFTYAVGFIVITASFLLEPVFWLLYRKRGHNQHATLEWTTNTTLQLQRLAHEGLGFGTWSKGTENIPVAKTGDTLGCLDYTNPNHPVLGSAPVVDQSQASISTVVEENEENN</sequence>
<feature type="transmembrane region" description="Helical" evidence="1">
    <location>
        <begin position="115"/>
        <end position="134"/>
    </location>
</feature>
<feature type="transmembrane region" description="Helical" evidence="1">
    <location>
        <begin position="572"/>
        <end position="602"/>
    </location>
</feature>
<dbReference type="AlphaFoldDB" id="A0A553I0P0"/>
<dbReference type="OrthoDB" id="3540210at2759"/>
<keyword evidence="1" id="KW-0472">Membrane</keyword>
<keyword evidence="3" id="KW-1185">Reference proteome</keyword>
<evidence type="ECO:0000256" key="1">
    <source>
        <dbReference type="SAM" id="Phobius"/>
    </source>
</evidence>
<comment type="caution">
    <text evidence="2">The sequence shown here is derived from an EMBL/GenBank/DDBJ whole genome shotgun (WGS) entry which is preliminary data.</text>
</comment>
<evidence type="ECO:0000313" key="2">
    <source>
        <dbReference type="EMBL" id="TRX93773.1"/>
    </source>
</evidence>
<accession>A0A553I0P0</accession>
<gene>
    <name evidence="2" type="ORF">FHL15_005449</name>
</gene>
<organism evidence="2 3">
    <name type="scientific">Xylaria flabelliformis</name>
    <dbReference type="NCBI Taxonomy" id="2512241"/>
    <lineage>
        <taxon>Eukaryota</taxon>
        <taxon>Fungi</taxon>
        <taxon>Dikarya</taxon>
        <taxon>Ascomycota</taxon>
        <taxon>Pezizomycotina</taxon>
        <taxon>Sordariomycetes</taxon>
        <taxon>Xylariomycetidae</taxon>
        <taxon>Xylariales</taxon>
        <taxon>Xylariaceae</taxon>
        <taxon>Xylaria</taxon>
    </lineage>
</organism>
<protein>
    <submittedName>
        <fullName evidence="2">Uncharacterized protein</fullName>
    </submittedName>
</protein>